<gene>
    <name evidence="2" type="ORF">BDN71DRAFT_1478091</name>
</gene>
<evidence type="ECO:0000313" key="3">
    <source>
        <dbReference type="Proteomes" id="UP000807025"/>
    </source>
</evidence>
<accession>A0A9P5ZJ94</accession>
<dbReference type="AlphaFoldDB" id="A0A9P5ZJ94"/>
<dbReference type="Proteomes" id="UP000807025">
    <property type="component" value="Unassembled WGS sequence"/>
</dbReference>
<keyword evidence="3" id="KW-1185">Reference proteome</keyword>
<feature type="compositionally biased region" description="Polar residues" evidence="1">
    <location>
        <begin position="15"/>
        <end position="26"/>
    </location>
</feature>
<proteinExistence type="predicted"/>
<evidence type="ECO:0000256" key="1">
    <source>
        <dbReference type="SAM" id="MobiDB-lite"/>
    </source>
</evidence>
<dbReference type="EMBL" id="MU154732">
    <property type="protein sequence ID" value="KAF9488098.1"/>
    <property type="molecule type" value="Genomic_DNA"/>
</dbReference>
<reference evidence="2" key="1">
    <citation type="submission" date="2020-11" db="EMBL/GenBank/DDBJ databases">
        <authorList>
            <consortium name="DOE Joint Genome Institute"/>
            <person name="Ahrendt S."/>
            <person name="Riley R."/>
            <person name="Andreopoulos W."/>
            <person name="Labutti K."/>
            <person name="Pangilinan J."/>
            <person name="Ruiz-Duenas F.J."/>
            <person name="Barrasa J.M."/>
            <person name="Sanchez-Garcia M."/>
            <person name="Camarero S."/>
            <person name="Miyauchi S."/>
            <person name="Serrano A."/>
            <person name="Linde D."/>
            <person name="Babiker R."/>
            <person name="Drula E."/>
            <person name="Ayuso-Fernandez I."/>
            <person name="Pacheco R."/>
            <person name="Padilla G."/>
            <person name="Ferreira P."/>
            <person name="Barriuso J."/>
            <person name="Kellner H."/>
            <person name="Castanera R."/>
            <person name="Alfaro M."/>
            <person name="Ramirez L."/>
            <person name="Pisabarro A.G."/>
            <person name="Kuo A."/>
            <person name="Tritt A."/>
            <person name="Lipzen A."/>
            <person name="He G."/>
            <person name="Yan M."/>
            <person name="Ng V."/>
            <person name="Cullen D."/>
            <person name="Martin F."/>
            <person name="Rosso M.-N."/>
            <person name="Henrissat B."/>
            <person name="Hibbett D."/>
            <person name="Martinez A.T."/>
            <person name="Grigoriev I.V."/>
        </authorList>
    </citation>
    <scope>NUCLEOTIDE SEQUENCE</scope>
    <source>
        <strain evidence="2">ATCC 90797</strain>
    </source>
</reference>
<sequence>MPDGSIFPLMEHQESPTTEISGNEQAASLDPAHEGRQKESGATGTDTSAKSARTEELIPPQAATPGWPTESSEP</sequence>
<feature type="region of interest" description="Disordered" evidence="1">
    <location>
        <begin position="1"/>
        <end position="74"/>
    </location>
</feature>
<name>A0A9P5ZJ94_PLEER</name>
<organism evidence="2 3">
    <name type="scientific">Pleurotus eryngii</name>
    <name type="common">Boletus of the steppes</name>
    <dbReference type="NCBI Taxonomy" id="5323"/>
    <lineage>
        <taxon>Eukaryota</taxon>
        <taxon>Fungi</taxon>
        <taxon>Dikarya</taxon>
        <taxon>Basidiomycota</taxon>
        <taxon>Agaricomycotina</taxon>
        <taxon>Agaricomycetes</taxon>
        <taxon>Agaricomycetidae</taxon>
        <taxon>Agaricales</taxon>
        <taxon>Pleurotineae</taxon>
        <taxon>Pleurotaceae</taxon>
        <taxon>Pleurotus</taxon>
    </lineage>
</organism>
<protein>
    <submittedName>
        <fullName evidence="2">Uncharacterized protein</fullName>
    </submittedName>
</protein>
<evidence type="ECO:0000313" key="2">
    <source>
        <dbReference type="EMBL" id="KAF9488098.1"/>
    </source>
</evidence>
<feature type="compositionally biased region" description="Polar residues" evidence="1">
    <location>
        <begin position="40"/>
        <end position="51"/>
    </location>
</feature>
<comment type="caution">
    <text evidence="2">The sequence shown here is derived from an EMBL/GenBank/DDBJ whole genome shotgun (WGS) entry which is preliminary data.</text>
</comment>